<evidence type="ECO:0000256" key="12">
    <source>
        <dbReference type="PROSITE-ProRule" id="PRU00076"/>
    </source>
</evidence>
<evidence type="ECO:0000256" key="10">
    <source>
        <dbReference type="ARBA" id="ARBA00059795"/>
    </source>
</evidence>
<dbReference type="SMART" id="SM00231">
    <property type="entry name" value="FA58C"/>
    <property type="match status" value="2"/>
</dbReference>
<dbReference type="GO" id="GO:0002052">
    <property type="term" value="P:positive regulation of neuroblast proliferation"/>
    <property type="evidence" value="ECO:0007669"/>
    <property type="project" value="TreeGrafter"/>
</dbReference>
<keyword evidence="2" id="KW-0964">Secreted</keyword>
<dbReference type="GO" id="GO:0005540">
    <property type="term" value="F:hyaluronic acid binding"/>
    <property type="evidence" value="ECO:0007669"/>
    <property type="project" value="UniProtKB-KW"/>
</dbReference>
<evidence type="ECO:0000256" key="1">
    <source>
        <dbReference type="ARBA" id="ARBA00004498"/>
    </source>
</evidence>
<dbReference type="GO" id="GO:0007417">
    <property type="term" value="P:central nervous system development"/>
    <property type="evidence" value="ECO:0007669"/>
    <property type="project" value="TreeGrafter"/>
</dbReference>
<dbReference type="InterPro" id="IPR050691">
    <property type="entry name" value="Hyaluronan_bind_Proteoglycan"/>
</dbReference>
<dbReference type="PROSITE" id="PS50963">
    <property type="entry name" value="LINK_2"/>
    <property type="match status" value="2"/>
</dbReference>
<dbReference type="Pfam" id="PF00008">
    <property type="entry name" value="EGF"/>
    <property type="match status" value="2"/>
</dbReference>
<reference evidence="19 20" key="1">
    <citation type="submission" date="2020-12" db="EMBL/GenBank/DDBJ databases">
        <title>De novo assembly of Tibetan sheep genome.</title>
        <authorList>
            <person name="Li X."/>
        </authorList>
    </citation>
    <scope>NUCLEOTIDE SEQUENCE [LARGE SCALE GENOMIC DNA]</scope>
    <source>
        <tissue evidence="19">Heart</tissue>
    </source>
</reference>
<evidence type="ECO:0000256" key="14">
    <source>
        <dbReference type="SAM" id="SignalP"/>
    </source>
</evidence>
<dbReference type="GO" id="GO:0072534">
    <property type="term" value="C:perineuronal net"/>
    <property type="evidence" value="ECO:0007669"/>
    <property type="project" value="TreeGrafter"/>
</dbReference>
<dbReference type="Proteomes" id="UP000664991">
    <property type="component" value="Unassembled WGS sequence"/>
</dbReference>
<dbReference type="GO" id="GO:0010001">
    <property type="term" value="P:glial cell differentiation"/>
    <property type="evidence" value="ECO:0007669"/>
    <property type="project" value="TreeGrafter"/>
</dbReference>
<dbReference type="InterPro" id="IPR013783">
    <property type="entry name" value="Ig-like_fold"/>
</dbReference>
<feature type="domain" description="Link" evidence="18">
    <location>
        <begin position="611"/>
        <end position="706"/>
    </location>
</feature>
<keyword evidence="5" id="KW-0677">Repeat</keyword>
<dbReference type="InterPro" id="IPR008979">
    <property type="entry name" value="Galactose-bd-like_sf"/>
</dbReference>
<dbReference type="PROSITE" id="PS50026">
    <property type="entry name" value="EGF_3"/>
    <property type="match status" value="2"/>
</dbReference>
<dbReference type="SUPFAM" id="SSF57196">
    <property type="entry name" value="EGF/Laminin"/>
    <property type="match status" value="2"/>
</dbReference>
<comment type="similarity">
    <text evidence="9">Belongs to the HAPLN family.</text>
</comment>
<evidence type="ECO:0000313" key="20">
    <source>
        <dbReference type="Proteomes" id="UP000664991"/>
    </source>
</evidence>
<dbReference type="PROSITE" id="PS50835">
    <property type="entry name" value="IG_LIKE"/>
    <property type="match status" value="1"/>
</dbReference>
<dbReference type="SMART" id="SM00445">
    <property type="entry name" value="LINK"/>
    <property type="match status" value="2"/>
</dbReference>
<keyword evidence="4 14" id="KW-0732">Signal</keyword>
<evidence type="ECO:0000256" key="5">
    <source>
        <dbReference type="ARBA" id="ARBA00022737"/>
    </source>
</evidence>
<dbReference type="GO" id="GO:0001501">
    <property type="term" value="P:skeletal system development"/>
    <property type="evidence" value="ECO:0007669"/>
    <property type="project" value="TreeGrafter"/>
</dbReference>
<feature type="domain" description="F5/8 type C" evidence="15">
    <location>
        <begin position="273"/>
        <end position="430"/>
    </location>
</feature>
<evidence type="ECO:0000256" key="7">
    <source>
        <dbReference type="ARBA" id="ARBA00023290"/>
    </source>
</evidence>
<keyword evidence="7" id="KW-0373">Hyaluronic acid</keyword>
<dbReference type="SMART" id="SM00181">
    <property type="entry name" value="EGF"/>
    <property type="match status" value="2"/>
</dbReference>
<dbReference type="CDD" id="cd00057">
    <property type="entry name" value="FA58C"/>
    <property type="match status" value="2"/>
</dbReference>
<keyword evidence="8" id="KW-0393">Immunoglobulin domain</keyword>
<feature type="disulfide bond" evidence="12">
    <location>
        <begin position="53"/>
        <end position="62"/>
    </location>
</feature>
<evidence type="ECO:0000259" key="18">
    <source>
        <dbReference type="PROSITE" id="PS50963"/>
    </source>
</evidence>
<comment type="function">
    <text evidence="10">May function in hyaluronic acid binding.</text>
</comment>
<protein>
    <recommendedName>
        <fullName evidence="11">Hyaluronan and proteoglycan link protein 3</fullName>
    </recommendedName>
</protein>
<dbReference type="FunFam" id="3.10.100.10:FF:000002">
    <property type="entry name" value="Hyaluronan proteoglycan link protein 1"/>
    <property type="match status" value="1"/>
</dbReference>
<dbReference type="CDD" id="cd05877">
    <property type="entry name" value="Ig_LP_like"/>
    <property type="match status" value="1"/>
</dbReference>
<evidence type="ECO:0000259" key="17">
    <source>
        <dbReference type="PROSITE" id="PS50835"/>
    </source>
</evidence>
<evidence type="ECO:0000259" key="15">
    <source>
        <dbReference type="PROSITE" id="PS50022"/>
    </source>
</evidence>
<dbReference type="PANTHER" id="PTHR22804">
    <property type="entry name" value="AGGRECAN/VERSICAN PROTEOGLYCAN"/>
    <property type="match status" value="1"/>
</dbReference>
<dbReference type="SUPFAM" id="SSF56436">
    <property type="entry name" value="C-type lectin-like"/>
    <property type="match status" value="2"/>
</dbReference>
<name>A0A835ZXX5_SHEEP</name>
<dbReference type="CDD" id="cd03518">
    <property type="entry name" value="Link_domain_HAPLN_module_1"/>
    <property type="match status" value="1"/>
</dbReference>
<dbReference type="InterPro" id="IPR007110">
    <property type="entry name" value="Ig-like_dom"/>
</dbReference>
<dbReference type="SUPFAM" id="SSF48726">
    <property type="entry name" value="Immunoglobulin"/>
    <property type="match status" value="1"/>
</dbReference>
<dbReference type="InterPro" id="IPR016187">
    <property type="entry name" value="CTDL_fold"/>
</dbReference>
<dbReference type="GO" id="GO:0005615">
    <property type="term" value="C:extracellular space"/>
    <property type="evidence" value="ECO:0007669"/>
    <property type="project" value="TreeGrafter"/>
</dbReference>
<feature type="chain" id="PRO_5032828736" description="Hyaluronan and proteoglycan link protein 3" evidence="14">
    <location>
        <begin position="23"/>
        <end position="805"/>
    </location>
</feature>
<feature type="domain" description="Ig-like" evidence="17">
    <location>
        <begin position="493"/>
        <end position="609"/>
    </location>
</feature>
<sequence>MPSPRLLAALCGALFCASGLFAFSGDLCDSSQCLHGGTCLLNEEKTPPFYCLCPEGFTGLLCNETEYGPCFPNPCHNDAECQETDSLRGDVFTHYTCKCSLGYVGTHCENTCTSPLGMQTGAIADSQISASSMHLGFMGLQRWAPELARLYQTGIVNAWTSSNYDKTPWIQVNLLRKMWVTGVVTQGASRAGSAEYVKTFKVAYSNDGRQFQFIQVAGQLGDKIFVGNRNNSGLKINLFDSPLEVQYVRLVPIICRRGCTLRFELLGCELDGCTEPLGLKHNTIPDKQITASSYYKTWGLSAFSWFPYYARLDNWGKFNAWTAQTNSASEWLQIDLGSQKRVTGIITQGARDFGHIQYVAAYRVAYSDDGVTWTEYKDPETSKSKIFPGNMDNNSHKKNIFEVPFQARFVRIQPVAWHNRITLRVELLGCPSLVWTPWRCPVCDTMGLQLPILLLLLCCVSGLPFYNGFYYSNRPNGRNLDNGYSKGIFNGLKLVVETPEETLFSHRGANVTLPCRYHYEPALASPRPVRIKWWKLSENGVPEQDVLVAIGLRQRTFGDYRGRVRLRQDRAREVSLEIWDLRLEDYGRYRCEVIDGLEDESGLVELELRGVVFPYQHPQGRYKFNFHEAQQACEEQDAVVASFEQLFRAWEEGLDWCNAGWLQDASVQYPVTQARRPCGGLGLAPGVRSYGPRHRRLHRYDVFCFAVALRGQVYYLEHPEKLTLAEAREACWEDGAQIAKVGQLFAAWKFSGLDRCDAGWLADGSARYPVAHPRSNCGALEPGVRSFGFPDPHSRKYGVYCYRPR</sequence>
<dbReference type="Pfam" id="PF07686">
    <property type="entry name" value="V-set"/>
    <property type="match status" value="1"/>
</dbReference>
<dbReference type="SMART" id="SM00409">
    <property type="entry name" value="IG"/>
    <property type="match status" value="1"/>
</dbReference>
<dbReference type="FunFam" id="2.60.40.10:FF:000845">
    <property type="entry name" value="Hyaluronan and proteoglycan link protein 3"/>
    <property type="match status" value="1"/>
</dbReference>
<dbReference type="InterPro" id="IPR000421">
    <property type="entry name" value="FA58C"/>
</dbReference>
<feature type="disulfide bond" evidence="13">
    <location>
        <begin position="756"/>
        <end position="777"/>
    </location>
</feature>
<comment type="caution">
    <text evidence="19">The sequence shown here is derived from an EMBL/GenBank/DDBJ whole genome shotgun (WGS) entry which is preliminary data.</text>
</comment>
<dbReference type="PROSITE" id="PS50022">
    <property type="entry name" value="FA58C_3"/>
    <property type="match status" value="2"/>
</dbReference>
<dbReference type="GO" id="GO:0045202">
    <property type="term" value="C:synapse"/>
    <property type="evidence" value="ECO:0007669"/>
    <property type="project" value="TreeGrafter"/>
</dbReference>
<dbReference type="Pfam" id="PF00193">
    <property type="entry name" value="Xlink"/>
    <property type="match status" value="2"/>
</dbReference>
<comment type="subcellular location">
    <subcellularLocation>
        <location evidence="1">Secreted</location>
        <location evidence="1">Extracellular space</location>
        <location evidence="1">Extracellular matrix</location>
    </subcellularLocation>
</comment>
<feature type="disulfide bond" evidence="13">
    <location>
        <begin position="657"/>
        <end position="678"/>
    </location>
</feature>
<evidence type="ECO:0000256" key="3">
    <source>
        <dbReference type="ARBA" id="ARBA00022530"/>
    </source>
</evidence>
<dbReference type="InterPro" id="IPR036179">
    <property type="entry name" value="Ig-like_dom_sf"/>
</dbReference>
<evidence type="ECO:0000259" key="16">
    <source>
        <dbReference type="PROSITE" id="PS50026"/>
    </source>
</evidence>
<dbReference type="AlphaFoldDB" id="A0A835ZXX5"/>
<dbReference type="CDD" id="cd00054">
    <property type="entry name" value="EGF_CA"/>
    <property type="match status" value="2"/>
</dbReference>
<dbReference type="PROSITE" id="PS01186">
    <property type="entry name" value="EGF_2"/>
    <property type="match status" value="1"/>
</dbReference>
<feature type="signal peptide" evidence="14">
    <location>
        <begin position="1"/>
        <end position="22"/>
    </location>
</feature>
<dbReference type="InterPro" id="IPR003599">
    <property type="entry name" value="Ig_sub"/>
</dbReference>
<evidence type="ECO:0000256" key="9">
    <source>
        <dbReference type="ARBA" id="ARBA00038272"/>
    </source>
</evidence>
<accession>A0A835ZXX5</accession>
<dbReference type="PRINTS" id="PR01265">
    <property type="entry name" value="LINKMODULE"/>
</dbReference>
<organism evidence="19 20">
    <name type="scientific">Ovis aries</name>
    <name type="common">Sheep</name>
    <dbReference type="NCBI Taxonomy" id="9940"/>
    <lineage>
        <taxon>Eukaryota</taxon>
        <taxon>Metazoa</taxon>
        <taxon>Chordata</taxon>
        <taxon>Craniata</taxon>
        <taxon>Vertebrata</taxon>
        <taxon>Euteleostomi</taxon>
        <taxon>Mammalia</taxon>
        <taxon>Eutheria</taxon>
        <taxon>Laurasiatheria</taxon>
        <taxon>Artiodactyla</taxon>
        <taxon>Ruminantia</taxon>
        <taxon>Pecora</taxon>
        <taxon>Bovidae</taxon>
        <taxon>Caprinae</taxon>
        <taxon>Ovis</taxon>
    </lineage>
</organism>
<dbReference type="Gene3D" id="2.60.120.260">
    <property type="entry name" value="Galactose-binding domain-like"/>
    <property type="match status" value="2"/>
</dbReference>
<dbReference type="InterPro" id="IPR013106">
    <property type="entry name" value="Ig_V-set"/>
</dbReference>
<evidence type="ECO:0000256" key="11">
    <source>
        <dbReference type="ARBA" id="ARBA00069066"/>
    </source>
</evidence>
<dbReference type="FunFam" id="2.60.120.260:FF:000002">
    <property type="entry name" value="Coagulation factor VIII"/>
    <property type="match status" value="2"/>
</dbReference>
<dbReference type="PANTHER" id="PTHR22804:SF40">
    <property type="entry name" value="HYALURONAN AND PROTEOGLYCAN LINK PROTEIN 3"/>
    <property type="match status" value="1"/>
</dbReference>
<feature type="domain" description="Link" evidence="18">
    <location>
        <begin position="711"/>
        <end position="803"/>
    </location>
</feature>
<evidence type="ECO:0000256" key="4">
    <source>
        <dbReference type="ARBA" id="ARBA00022729"/>
    </source>
</evidence>
<evidence type="ECO:0000256" key="13">
    <source>
        <dbReference type="PROSITE-ProRule" id="PRU00323"/>
    </source>
</evidence>
<dbReference type="FunFam" id="3.10.100.10:FF:000001">
    <property type="entry name" value="Hyaluronan proteoglycan link protein 1"/>
    <property type="match status" value="1"/>
</dbReference>
<dbReference type="InterPro" id="IPR000742">
    <property type="entry name" value="EGF"/>
</dbReference>
<evidence type="ECO:0000256" key="6">
    <source>
        <dbReference type="ARBA" id="ARBA00023157"/>
    </source>
</evidence>
<dbReference type="PROSITE" id="PS00022">
    <property type="entry name" value="EGF_1"/>
    <property type="match status" value="2"/>
</dbReference>
<feature type="domain" description="EGF-like" evidence="16">
    <location>
        <begin position="24"/>
        <end position="63"/>
    </location>
</feature>
<dbReference type="CDD" id="cd03519">
    <property type="entry name" value="Link_domain_HAPLN_module_2"/>
    <property type="match status" value="1"/>
</dbReference>
<dbReference type="PROSITE" id="PS01285">
    <property type="entry name" value="FA58C_1"/>
    <property type="match status" value="2"/>
</dbReference>
<keyword evidence="6 12" id="KW-1015">Disulfide bond</keyword>
<feature type="disulfide bond" evidence="12">
    <location>
        <begin position="99"/>
        <end position="108"/>
    </location>
</feature>
<dbReference type="PROSITE" id="PS01241">
    <property type="entry name" value="LINK_1"/>
    <property type="match status" value="1"/>
</dbReference>
<dbReference type="InterPro" id="IPR000538">
    <property type="entry name" value="Link_dom"/>
</dbReference>
<evidence type="ECO:0000256" key="8">
    <source>
        <dbReference type="ARBA" id="ARBA00023319"/>
    </source>
</evidence>
<proteinExistence type="inferred from homology"/>
<dbReference type="Gene3D" id="2.10.25.10">
    <property type="entry name" value="Laminin"/>
    <property type="match status" value="2"/>
</dbReference>
<keyword evidence="3" id="KW-0272">Extracellular matrix</keyword>
<evidence type="ECO:0000313" key="19">
    <source>
        <dbReference type="EMBL" id="KAG5198019.1"/>
    </source>
</evidence>
<gene>
    <name evidence="19" type="ORF">JEQ12_007709</name>
</gene>
<dbReference type="SUPFAM" id="SSF49785">
    <property type="entry name" value="Galactose-binding domain-like"/>
    <property type="match status" value="2"/>
</dbReference>
<dbReference type="GO" id="GO:0007155">
    <property type="term" value="P:cell adhesion"/>
    <property type="evidence" value="ECO:0007669"/>
    <property type="project" value="InterPro"/>
</dbReference>
<dbReference type="Gene3D" id="3.10.100.10">
    <property type="entry name" value="Mannose-Binding Protein A, subunit A"/>
    <property type="match status" value="2"/>
</dbReference>
<dbReference type="SMART" id="SM00406">
    <property type="entry name" value="IGv"/>
    <property type="match status" value="1"/>
</dbReference>
<feature type="domain" description="F5/8 type C" evidence="15">
    <location>
        <begin position="112"/>
        <end position="268"/>
    </location>
</feature>
<keyword evidence="12" id="KW-0245">EGF-like domain</keyword>
<dbReference type="Pfam" id="PF00754">
    <property type="entry name" value="F5_F8_type_C"/>
    <property type="match status" value="2"/>
</dbReference>
<feature type="domain" description="EGF-like" evidence="16">
    <location>
        <begin position="66"/>
        <end position="109"/>
    </location>
</feature>
<evidence type="ECO:0000256" key="2">
    <source>
        <dbReference type="ARBA" id="ARBA00022525"/>
    </source>
</evidence>
<dbReference type="Gene3D" id="2.60.40.10">
    <property type="entry name" value="Immunoglobulins"/>
    <property type="match status" value="1"/>
</dbReference>
<comment type="caution">
    <text evidence="12">Lacks conserved residue(s) required for the propagation of feature annotation.</text>
</comment>
<dbReference type="PROSITE" id="PS01286">
    <property type="entry name" value="FA58C_2"/>
    <property type="match status" value="2"/>
</dbReference>
<dbReference type="InterPro" id="IPR016186">
    <property type="entry name" value="C-type_lectin-like/link_sf"/>
</dbReference>
<dbReference type="EMBL" id="JAEMGP010000018">
    <property type="protein sequence ID" value="KAG5198019.1"/>
    <property type="molecule type" value="Genomic_DNA"/>
</dbReference>